<evidence type="ECO:0000313" key="1">
    <source>
        <dbReference type="EMBL" id="GIJ71835.1"/>
    </source>
</evidence>
<sequence>MVTLLRVWRYTYLYTYSPGMVEGSVREDVAMPNKTIYVSDDDMPLLRRAQELAGGNLSAAITTAVRRYVETEEGKREGFDEIVVRVGTGTGRQVRFTGVLLGEWGRSTLHKVETYRVYRSRGGKFVVHAEDSGGYQDTGPDADKWNTGWRAWVGNWSPNQTWTVTPAERTLRVAESLDELRGLVPAEIYDLVAEAADKPDIEDLDI</sequence>
<keyword evidence="2" id="KW-1185">Reference proteome</keyword>
<dbReference type="EMBL" id="BOPH01000092">
    <property type="protein sequence ID" value="GIJ71835.1"/>
    <property type="molecule type" value="Genomic_DNA"/>
</dbReference>
<dbReference type="InterPro" id="IPR027580">
    <property type="entry name" value="EXLDI"/>
</dbReference>
<protein>
    <recommendedName>
        <fullName evidence="3">EXLDI protein</fullName>
    </recommendedName>
</protein>
<evidence type="ECO:0000313" key="2">
    <source>
        <dbReference type="Proteomes" id="UP000635606"/>
    </source>
</evidence>
<comment type="caution">
    <text evidence="1">The sequence shown here is derived from an EMBL/GenBank/DDBJ whole genome shotgun (WGS) entry which is preliminary data.</text>
</comment>
<dbReference type="NCBIfam" id="TIGR04342">
    <property type="entry name" value="EXLDI"/>
    <property type="match status" value="1"/>
</dbReference>
<reference evidence="1" key="1">
    <citation type="submission" date="2021-01" db="EMBL/GenBank/DDBJ databases">
        <title>Whole genome shotgun sequence of Virgisporangium ochraceum NBRC 16418.</title>
        <authorList>
            <person name="Komaki H."/>
            <person name="Tamura T."/>
        </authorList>
    </citation>
    <scope>NUCLEOTIDE SEQUENCE</scope>
    <source>
        <strain evidence="1">NBRC 16418</strain>
    </source>
</reference>
<dbReference type="AlphaFoldDB" id="A0A8J4A0G5"/>
<gene>
    <name evidence="1" type="ORF">Voc01_067520</name>
</gene>
<evidence type="ECO:0008006" key="3">
    <source>
        <dbReference type="Google" id="ProtNLM"/>
    </source>
</evidence>
<name>A0A8J4A0G5_9ACTN</name>
<organism evidence="1 2">
    <name type="scientific">Virgisporangium ochraceum</name>
    <dbReference type="NCBI Taxonomy" id="65505"/>
    <lineage>
        <taxon>Bacteria</taxon>
        <taxon>Bacillati</taxon>
        <taxon>Actinomycetota</taxon>
        <taxon>Actinomycetes</taxon>
        <taxon>Micromonosporales</taxon>
        <taxon>Micromonosporaceae</taxon>
        <taxon>Virgisporangium</taxon>
    </lineage>
</organism>
<proteinExistence type="predicted"/>
<dbReference type="Proteomes" id="UP000635606">
    <property type="component" value="Unassembled WGS sequence"/>
</dbReference>
<accession>A0A8J4A0G5</accession>